<reference evidence="1 2" key="2">
    <citation type="submission" date="2018-10" db="EMBL/GenBank/DDBJ databases">
        <authorList>
            <consortium name="Pathogen Informatics"/>
        </authorList>
    </citation>
    <scope>NUCLEOTIDE SEQUENCE [LARGE SCALE GENOMIC DNA]</scope>
</reference>
<reference evidence="3" key="1">
    <citation type="submission" date="2017-02" db="UniProtKB">
        <authorList>
            <consortium name="WormBaseParasite"/>
        </authorList>
    </citation>
    <scope>IDENTIFICATION</scope>
</reference>
<dbReference type="EMBL" id="UXUI01011905">
    <property type="protein sequence ID" value="VDD96595.1"/>
    <property type="molecule type" value="Genomic_DNA"/>
</dbReference>
<dbReference type="AlphaFoldDB" id="A0A0N4VMF0"/>
<name>A0A0N4VMF0_ENTVE</name>
<protein>
    <submittedName>
        <fullName evidence="1 3">Uncharacterized protein</fullName>
    </submittedName>
</protein>
<dbReference type="Proteomes" id="UP000274131">
    <property type="component" value="Unassembled WGS sequence"/>
</dbReference>
<sequence length="101" mass="11509">MVNLPLISDKAALQDTKIAELKPISSPPTMSVRHEIERRNYGEHMPHMPPSRHLAHRKSSILVGQRSLEIIEESGQKEPTYVFNTHLFLISLKADTFACNY</sequence>
<evidence type="ECO:0000313" key="3">
    <source>
        <dbReference type="WBParaSite" id="EVEC_0001210801-mRNA-1"/>
    </source>
</evidence>
<evidence type="ECO:0000313" key="1">
    <source>
        <dbReference type="EMBL" id="VDD96595.1"/>
    </source>
</evidence>
<accession>A0A0N4VMF0</accession>
<organism evidence="3">
    <name type="scientific">Enterobius vermicularis</name>
    <name type="common">Human pinworm</name>
    <dbReference type="NCBI Taxonomy" id="51028"/>
    <lineage>
        <taxon>Eukaryota</taxon>
        <taxon>Metazoa</taxon>
        <taxon>Ecdysozoa</taxon>
        <taxon>Nematoda</taxon>
        <taxon>Chromadorea</taxon>
        <taxon>Rhabditida</taxon>
        <taxon>Spirurina</taxon>
        <taxon>Oxyuridomorpha</taxon>
        <taxon>Oxyuroidea</taxon>
        <taxon>Oxyuridae</taxon>
        <taxon>Enterobius</taxon>
    </lineage>
</organism>
<proteinExistence type="predicted"/>
<keyword evidence="2" id="KW-1185">Reference proteome</keyword>
<dbReference type="WBParaSite" id="EVEC_0001210801-mRNA-1">
    <property type="protein sequence ID" value="EVEC_0001210801-mRNA-1"/>
    <property type="gene ID" value="EVEC_0001210801"/>
</dbReference>
<gene>
    <name evidence="1" type="ORF">EVEC_LOCUS11346</name>
</gene>
<evidence type="ECO:0000313" key="2">
    <source>
        <dbReference type="Proteomes" id="UP000274131"/>
    </source>
</evidence>